<evidence type="ECO:0000313" key="2">
    <source>
        <dbReference type="Proteomes" id="UP000821845"/>
    </source>
</evidence>
<evidence type="ECO:0000313" key="1">
    <source>
        <dbReference type="EMBL" id="KAH6936537.1"/>
    </source>
</evidence>
<gene>
    <name evidence="1" type="ORF">HPB50_019098</name>
</gene>
<organism evidence="1 2">
    <name type="scientific">Hyalomma asiaticum</name>
    <name type="common">Tick</name>
    <dbReference type="NCBI Taxonomy" id="266040"/>
    <lineage>
        <taxon>Eukaryota</taxon>
        <taxon>Metazoa</taxon>
        <taxon>Ecdysozoa</taxon>
        <taxon>Arthropoda</taxon>
        <taxon>Chelicerata</taxon>
        <taxon>Arachnida</taxon>
        <taxon>Acari</taxon>
        <taxon>Parasitiformes</taxon>
        <taxon>Ixodida</taxon>
        <taxon>Ixodoidea</taxon>
        <taxon>Ixodidae</taxon>
        <taxon>Hyalomminae</taxon>
        <taxon>Hyalomma</taxon>
    </lineage>
</organism>
<reference evidence="1" key="1">
    <citation type="submission" date="2020-05" db="EMBL/GenBank/DDBJ databases">
        <title>Large-scale comparative analyses of tick genomes elucidate their genetic diversity and vector capacities.</title>
        <authorList>
            <person name="Jia N."/>
            <person name="Wang J."/>
            <person name="Shi W."/>
            <person name="Du L."/>
            <person name="Sun Y."/>
            <person name="Zhan W."/>
            <person name="Jiang J."/>
            <person name="Wang Q."/>
            <person name="Zhang B."/>
            <person name="Ji P."/>
            <person name="Sakyi L.B."/>
            <person name="Cui X."/>
            <person name="Yuan T."/>
            <person name="Jiang B."/>
            <person name="Yang W."/>
            <person name="Lam T.T.-Y."/>
            <person name="Chang Q."/>
            <person name="Ding S."/>
            <person name="Wang X."/>
            <person name="Zhu J."/>
            <person name="Ruan X."/>
            <person name="Zhao L."/>
            <person name="Wei J."/>
            <person name="Que T."/>
            <person name="Du C."/>
            <person name="Cheng J."/>
            <person name="Dai P."/>
            <person name="Han X."/>
            <person name="Huang E."/>
            <person name="Gao Y."/>
            <person name="Liu J."/>
            <person name="Shao H."/>
            <person name="Ye R."/>
            <person name="Li L."/>
            <person name="Wei W."/>
            <person name="Wang X."/>
            <person name="Wang C."/>
            <person name="Yang T."/>
            <person name="Huo Q."/>
            <person name="Li W."/>
            <person name="Guo W."/>
            <person name="Chen H."/>
            <person name="Zhou L."/>
            <person name="Ni X."/>
            <person name="Tian J."/>
            <person name="Zhou Y."/>
            <person name="Sheng Y."/>
            <person name="Liu T."/>
            <person name="Pan Y."/>
            <person name="Xia L."/>
            <person name="Li J."/>
            <person name="Zhao F."/>
            <person name="Cao W."/>
        </authorList>
    </citation>
    <scope>NUCLEOTIDE SEQUENCE</scope>
    <source>
        <strain evidence="1">Hyas-2018</strain>
    </source>
</reference>
<sequence length="152" mass="15905">MKSSRSATNVHSRGRSSIASARGRALNDGLLPPNGIIPAFENTLAGQTGRADGGLGLRKRPPEKAAAAAAPPRHSARACSAAVGERERIKDSRGILGAGVFELGQRDLEKRRPADGARIEAAPSRTGGGCERRRRLPPAERARYADSGGDTC</sequence>
<keyword evidence="2" id="KW-1185">Reference proteome</keyword>
<dbReference type="Proteomes" id="UP000821845">
    <property type="component" value="Chromosome 3"/>
</dbReference>
<accession>A0ACB7SR70</accession>
<protein>
    <submittedName>
        <fullName evidence="1">Uncharacterized protein</fullName>
    </submittedName>
</protein>
<proteinExistence type="predicted"/>
<dbReference type="EMBL" id="CM023483">
    <property type="protein sequence ID" value="KAH6936537.1"/>
    <property type="molecule type" value="Genomic_DNA"/>
</dbReference>
<comment type="caution">
    <text evidence="1">The sequence shown here is derived from an EMBL/GenBank/DDBJ whole genome shotgun (WGS) entry which is preliminary data.</text>
</comment>
<name>A0ACB7SR70_HYAAI</name>